<feature type="transmembrane region" description="Helical" evidence="1">
    <location>
        <begin position="272"/>
        <end position="296"/>
    </location>
</feature>
<reference evidence="2 3" key="1">
    <citation type="submission" date="2019-11" db="EMBL/GenBank/DDBJ databases">
        <title>Metabolism of dissolved organic matter in forest soils.</title>
        <authorList>
            <person name="Cyle K.T."/>
            <person name="Wilhelm R.C."/>
            <person name="Martinez C.E."/>
        </authorList>
    </citation>
    <scope>NUCLEOTIDE SEQUENCE [LARGE SCALE GENOMIC DNA]</scope>
    <source>
        <strain evidence="2 3">1N</strain>
    </source>
</reference>
<keyword evidence="1" id="KW-0812">Transmembrane</keyword>
<name>A0ABX2C1V5_9BURK</name>
<evidence type="ECO:0008006" key="4">
    <source>
        <dbReference type="Google" id="ProtNLM"/>
    </source>
</evidence>
<feature type="transmembrane region" description="Helical" evidence="1">
    <location>
        <begin position="182"/>
        <end position="213"/>
    </location>
</feature>
<feature type="transmembrane region" description="Helical" evidence="1">
    <location>
        <begin position="351"/>
        <end position="370"/>
    </location>
</feature>
<evidence type="ECO:0000313" key="2">
    <source>
        <dbReference type="EMBL" id="NPT46120.1"/>
    </source>
</evidence>
<keyword evidence="1" id="KW-1133">Transmembrane helix</keyword>
<dbReference type="EMBL" id="WOEY01000130">
    <property type="protein sequence ID" value="NPT46120.1"/>
    <property type="molecule type" value="Genomic_DNA"/>
</dbReference>
<dbReference type="Proteomes" id="UP000652198">
    <property type="component" value="Unassembled WGS sequence"/>
</dbReference>
<feature type="transmembrane region" description="Helical" evidence="1">
    <location>
        <begin position="129"/>
        <end position="147"/>
    </location>
</feature>
<evidence type="ECO:0000313" key="3">
    <source>
        <dbReference type="Proteomes" id="UP000652198"/>
    </source>
</evidence>
<organism evidence="2 3">
    <name type="scientific">Paraburkholderia solitsugae</name>
    <dbReference type="NCBI Taxonomy" id="2675748"/>
    <lineage>
        <taxon>Bacteria</taxon>
        <taxon>Pseudomonadati</taxon>
        <taxon>Pseudomonadota</taxon>
        <taxon>Betaproteobacteria</taxon>
        <taxon>Burkholderiales</taxon>
        <taxon>Burkholderiaceae</taxon>
        <taxon>Paraburkholderia</taxon>
    </lineage>
</organism>
<evidence type="ECO:0000256" key="1">
    <source>
        <dbReference type="SAM" id="Phobius"/>
    </source>
</evidence>
<accession>A0ABX2C1V5</accession>
<sequence>MSIGAHQREESIARSGETPLWRVLYFACVMALSIAYFHSAIEVSNYKHLWMDEVLAVTAAGQPTLVGVNAAIWAGTDFSPPLLHYLLHGLMYYADVFSAPLIYRVPSILSVYLAAWLIYLLVRRYLSAAMALVAFALILGSGLFEFAVQARQYGLLTLDLSAALFIWDGFRRTRYPSASALALWAVFAMGLGTHFYGFLSIAAIGMCEVLYFLTGGSIRWRIWLALVLTIPVEAGLHPLAAHLASFNAGDNKALSYYAHPTVGAFSEALWKVLLGGSGGTLVIAIAALSAILISVAKVSPLLADKLNALEGGVTPTSAADRLQFEILLGALLLLPFVIFAFSLLITHSFSYRYVVACTLFFGMAGAYLLDKLTCKRAVALITMPVLILILISRGHAQDDVASVIASLRQVPAGLPIVVENGRDYIELMGANDNPSKDRLYFLKNSAGYVSPDPTNEHAATRMVSLGKGYKVVAAREFLAHQKDFYLFTTPEHGTREGFLPWLFADSIATRLLFSGPDATVLQVHQGDK</sequence>
<keyword evidence="1" id="KW-0472">Membrane</keyword>
<keyword evidence="3" id="KW-1185">Reference proteome</keyword>
<feature type="transmembrane region" description="Helical" evidence="1">
    <location>
        <begin position="20"/>
        <end position="41"/>
    </location>
</feature>
<feature type="transmembrane region" description="Helical" evidence="1">
    <location>
        <begin position="326"/>
        <end position="345"/>
    </location>
</feature>
<proteinExistence type="predicted"/>
<gene>
    <name evidence="2" type="ORF">GNZ12_33335</name>
</gene>
<protein>
    <recommendedName>
        <fullName evidence="4">Glycosyltransferase RgtA/B/C/D-like domain-containing protein</fullName>
    </recommendedName>
</protein>
<comment type="caution">
    <text evidence="2">The sequence shown here is derived from an EMBL/GenBank/DDBJ whole genome shotgun (WGS) entry which is preliminary data.</text>
</comment>
<feature type="transmembrane region" description="Helical" evidence="1">
    <location>
        <begin position="101"/>
        <end position="122"/>
    </location>
</feature>
<dbReference type="RefSeq" id="WP_172316267.1">
    <property type="nucleotide sequence ID" value="NZ_WOEY01000130.1"/>
</dbReference>